<accession>A0A0E9XZ24</accession>
<protein>
    <submittedName>
        <fullName evidence="1">Uncharacterized protein</fullName>
    </submittedName>
</protein>
<reference evidence="1" key="2">
    <citation type="journal article" date="2015" name="Fish Shellfish Immunol.">
        <title>Early steps in the European eel (Anguilla anguilla)-Vibrio vulnificus interaction in the gills: Role of the RtxA13 toxin.</title>
        <authorList>
            <person name="Callol A."/>
            <person name="Pajuelo D."/>
            <person name="Ebbesson L."/>
            <person name="Teles M."/>
            <person name="MacKenzie S."/>
            <person name="Amaro C."/>
        </authorList>
    </citation>
    <scope>NUCLEOTIDE SEQUENCE</scope>
</reference>
<name>A0A0E9XZ24_ANGAN</name>
<sequence length="33" mass="3811">MTLRRFLHPHLNTAIFYAPSIHIAPSIHTEGIR</sequence>
<dbReference type="EMBL" id="GBXM01000600">
    <property type="protein sequence ID" value="JAI07978.1"/>
    <property type="molecule type" value="Transcribed_RNA"/>
</dbReference>
<proteinExistence type="predicted"/>
<organism evidence="1">
    <name type="scientific">Anguilla anguilla</name>
    <name type="common">European freshwater eel</name>
    <name type="synonym">Muraena anguilla</name>
    <dbReference type="NCBI Taxonomy" id="7936"/>
    <lineage>
        <taxon>Eukaryota</taxon>
        <taxon>Metazoa</taxon>
        <taxon>Chordata</taxon>
        <taxon>Craniata</taxon>
        <taxon>Vertebrata</taxon>
        <taxon>Euteleostomi</taxon>
        <taxon>Actinopterygii</taxon>
        <taxon>Neopterygii</taxon>
        <taxon>Teleostei</taxon>
        <taxon>Anguilliformes</taxon>
        <taxon>Anguillidae</taxon>
        <taxon>Anguilla</taxon>
    </lineage>
</organism>
<dbReference type="AlphaFoldDB" id="A0A0E9XZ24"/>
<evidence type="ECO:0000313" key="1">
    <source>
        <dbReference type="EMBL" id="JAI07978.1"/>
    </source>
</evidence>
<reference evidence="1" key="1">
    <citation type="submission" date="2014-11" db="EMBL/GenBank/DDBJ databases">
        <authorList>
            <person name="Amaro Gonzalez C."/>
        </authorList>
    </citation>
    <scope>NUCLEOTIDE SEQUENCE</scope>
</reference>